<sequence length="151" mass="17308">MNCQMSLKSLLFVIMTCIMATCCSMKQPKVLPLLIMNSLAIIQLPMILPIIFIEMASDYYSDTPHFMDFTKYPGVDERHNFIRMYLTFEGLVLLFSIFGTSLVVEVEQLADDVEKYTLASHLVYGLWGIISVTNAKNDDSFDYMKHAKQKI</sequence>
<comment type="similarity">
    <text evidence="1">Belongs to the choline/ethanolamine kinase family.</text>
</comment>
<evidence type="ECO:0000313" key="5">
    <source>
        <dbReference type="Proteomes" id="UP000823775"/>
    </source>
</evidence>
<comment type="caution">
    <text evidence="4">The sequence shown here is derived from an EMBL/GenBank/DDBJ whole genome shotgun (WGS) entry which is preliminary data.</text>
</comment>
<keyword evidence="3" id="KW-0732">Signal</keyword>
<keyword evidence="2" id="KW-0812">Transmembrane</keyword>
<evidence type="ECO:0000313" key="4">
    <source>
        <dbReference type="EMBL" id="MCD9559392.1"/>
    </source>
</evidence>
<dbReference type="PANTHER" id="PTHR22603">
    <property type="entry name" value="CHOLINE/ETHANOALAMINE KINASE"/>
    <property type="match status" value="1"/>
</dbReference>
<keyword evidence="2" id="KW-0472">Membrane</keyword>
<name>A0ABS8UMR8_DATST</name>
<keyword evidence="5" id="KW-1185">Reference proteome</keyword>
<feature type="transmembrane region" description="Helical" evidence="2">
    <location>
        <begin position="81"/>
        <end position="104"/>
    </location>
</feature>
<feature type="chain" id="PRO_5047370584" evidence="3">
    <location>
        <begin position="21"/>
        <end position="151"/>
    </location>
</feature>
<protein>
    <submittedName>
        <fullName evidence="4">Uncharacterized protein</fullName>
    </submittedName>
</protein>
<evidence type="ECO:0000256" key="1">
    <source>
        <dbReference type="ARBA" id="ARBA00038211"/>
    </source>
</evidence>
<dbReference type="Gene3D" id="3.90.1200.10">
    <property type="match status" value="1"/>
</dbReference>
<dbReference type="Proteomes" id="UP000823775">
    <property type="component" value="Unassembled WGS sequence"/>
</dbReference>
<dbReference type="Pfam" id="PF01633">
    <property type="entry name" value="Choline_kinase"/>
    <property type="match status" value="1"/>
</dbReference>
<dbReference type="PANTHER" id="PTHR22603:SF93">
    <property type="entry name" value="RE24176P"/>
    <property type="match status" value="1"/>
</dbReference>
<reference evidence="4 5" key="1">
    <citation type="journal article" date="2021" name="BMC Genomics">
        <title>Datura genome reveals duplications of psychoactive alkaloid biosynthetic genes and high mutation rate following tissue culture.</title>
        <authorList>
            <person name="Rajewski A."/>
            <person name="Carter-House D."/>
            <person name="Stajich J."/>
            <person name="Litt A."/>
        </authorList>
    </citation>
    <scope>NUCLEOTIDE SEQUENCE [LARGE SCALE GENOMIC DNA]</scope>
    <source>
        <strain evidence="4">AR-01</strain>
    </source>
</reference>
<feature type="transmembrane region" description="Helical" evidence="2">
    <location>
        <begin position="116"/>
        <end position="135"/>
    </location>
</feature>
<evidence type="ECO:0000256" key="3">
    <source>
        <dbReference type="SAM" id="SignalP"/>
    </source>
</evidence>
<accession>A0ABS8UMR8</accession>
<evidence type="ECO:0000256" key="2">
    <source>
        <dbReference type="SAM" id="Phobius"/>
    </source>
</evidence>
<keyword evidence="2" id="KW-1133">Transmembrane helix</keyword>
<feature type="transmembrane region" description="Helical" evidence="2">
    <location>
        <begin position="35"/>
        <end position="60"/>
    </location>
</feature>
<feature type="signal peptide" evidence="3">
    <location>
        <begin position="1"/>
        <end position="20"/>
    </location>
</feature>
<proteinExistence type="inferred from homology"/>
<dbReference type="InterPro" id="IPR011009">
    <property type="entry name" value="Kinase-like_dom_sf"/>
</dbReference>
<dbReference type="SUPFAM" id="SSF56112">
    <property type="entry name" value="Protein kinase-like (PK-like)"/>
    <property type="match status" value="1"/>
</dbReference>
<dbReference type="EMBL" id="JACEIK010002145">
    <property type="protein sequence ID" value="MCD9559392.1"/>
    <property type="molecule type" value="Genomic_DNA"/>
</dbReference>
<gene>
    <name evidence="4" type="ORF">HAX54_017319</name>
</gene>
<organism evidence="4 5">
    <name type="scientific">Datura stramonium</name>
    <name type="common">Jimsonweed</name>
    <name type="synonym">Common thornapple</name>
    <dbReference type="NCBI Taxonomy" id="4076"/>
    <lineage>
        <taxon>Eukaryota</taxon>
        <taxon>Viridiplantae</taxon>
        <taxon>Streptophyta</taxon>
        <taxon>Embryophyta</taxon>
        <taxon>Tracheophyta</taxon>
        <taxon>Spermatophyta</taxon>
        <taxon>Magnoliopsida</taxon>
        <taxon>eudicotyledons</taxon>
        <taxon>Gunneridae</taxon>
        <taxon>Pentapetalae</taxon>
        <taxon>asterids</taxon>
        <taxon>lamiids</taxon>
        <taxon>Solanales</taxon>
        <taxon>Solanaceae</taxon>
        <taxon>Solanoideae</taxon>
        <taxon>Datureae</taxon>
        <taxon>Datura</taxon>
    </lineage>
</organism>